<evidence type="ECO:0000313" key="2">
    <source>
        <dbReference type="Proteomes" id="UP000595814"/>
    </source>
</evidence>
<sequence length="759" mass="83812">MIGNSIKKIDYEGNLLGGKSYTEDYIDYRNLLYIKVKRSPYAFAEIIDIDTSRAEKLEDIVAIYTYRDVEQIRYTECGESYPEASPHDRILLEKIVRHVGEEVAIIVGENIEACTRAEKLIKVKYKVFDPILTKKDSLNLKDIIHKEDDGFEPFDFGYDPKKNIVSKFHIGYGDIDSEIEKSDIVFSGSYSTHAQAHAMMETLRAYAKIDERGRLEIISANQSIYHMRRQVAKVLGLSLNQVRMRRIRIGGGFGGKNVCITEPIVGFVTWKTKRPSMIIYDRIENFNATSTRHEMDFDLVIGANKDGKINGIKMRGYNNTGAYGSNGPAVTMEAGQNTLPIYSVINAVDYKALTYYTNRVSAGAMRGYGTPQGTFALDSAINELSEKLGLDPVEVKLKNTIRTGHIGGLNKSTIGSFNIEECIKRGKELIDWDNKRFKLKDEGHIKRGVGMGHATHSSGVSNIDVATVLLRLQEDGTFTVFTSSSDLGTGSDTILLQIAAKALNTDMEGVNLVSGDTDSCPYDKGAYASCTTYLTGNAVVRACEKIKEKIFEKAKKYLNVSTEKMKLEKGKVVNSENNKSVTLKQLGIDSAVSPNAEAIMADATFGIGNTPRPYAVSFVEVEVNTLTGKVDILKYVSVIDCGQVINPNLARIQAEGGITQGIGFALYEDVIFTDKGKLLTNNFFNYNIPTRNDIGEIIVDFCPEKEPTGPFGAKSIAELVTNSPAPAIADAIFNACGARIRSLPITPEKIIRALEKEED</sequence>
<evidence type="ECO:0000313" key="1">
    <source>
        <dbReference type="EMBL" id="QQK08396.1"/>
    </source>
</evidence>
<dbReference type="Proteomes" id="UP000595814">
    <property type="component" value="Chromosome"/>
</dbReference>
<name>A0AC61MZT9_9FIRM</name>
<gene>
    <name evidence="1" type="ORF">JFY71_02320</name>
</gene>
<accession>A0AC61MZT9</accession>
<reference evidence="1 2" key="1">
    <citation type="journal article" date="2022" name="Int. J. Syst. Evol. Microbiol.">
        <title>Miniphocaeibacter halophilus sp. nov., an ammonium-tolerant acetate-producing bacterium isolated from a biogas system.</title>
        <authorList>
            <person name="Schnurer A."/>
            <person name="Singh A."/>
            <person name="Bi S."/>
            <person name="Qiao W."/>
            <person name="Westerholm M."/>
        </authorList>
    </citation>
    <scope>NUCLEOTIDE SEQUENCE [LARGE SCALE GENOMIC DNA]</scope>
    <source>
        <strain evidence="1 2">AMB_01</strain>
    </source>
</reference>
<proteinExistence type="predicted"/>
<dbReference type="EMBL" id="CP066744">
    <property type="protein sequence ID" value="QQK08396.1"/>
    <property type="molecule type" value="Genomic_DNA"/>
</dbReference>
<organism evidence="1 2">
    <name type="scientific">Miniphocaeibacter halophilus</name>
    <dbReference type="NCBI Taxonomy" id="2931922"/>
    <lineage>
        <taxon>Bacteria</taxon>
        <taxon>Bacillati</taxon>
        <taxon>Bacillota</taxon>
        <taxon>Tissierellia</taxon>
        <taxon>Tissierellales</taxon>
        <taxon>Peptoniphilaceae</taxon>
        <taxon>Miniphocaeibacter</taxon>
    </lineage>
</organism>
<protein>
    <submittedName>
        <fullName evidence="1">Molybdopterin-dependent oxidoreductase</fullName>
    </submittedName>
</protein>
<keyword evidence="2" id="KW-1185">Reference proteome</keyword>